<gene>
    <name evidence="2" type="ORF">B0T10DRAFT_559137</name>
</gene>
<reference evidence="2 3" key="1">
    <citation type="journal article" date="2021" name="Nat. Commun.">
        <title>Genetic determinants of endophytism in the Arabidopsis root mycobiome.</title>
        <authorList>
            <person name="Mesny F."/>
            <person name="Miyauchi S."/>
            <person name="Thiergart T."/>
            <person name="Pickel B."/>
            <person name="Atanasova L."/>
            <person name="Karlsson M."/>
            <person name="Huettel B."/>
            <person name="Barry K.W."/>
            <person name="Haridas S."/>
            <person name="Chen C."/>
            <person name="Bauer D."/>
            <person name="Andreopoulos W."/>
            <person name="Pangilinan J."/>
            <person name="LaButti K."/>
            <person name="Riley R."/>
            <person name="Lipzen A."/>
            <person name="Clum A."/>
            <person name="Drula E."/>
            <person name="Henrissat B."/>
            <person name="Kohler A."/>
            <person name="Grigoriev I.V."/>
            <person name="Martin F.M."/>
            <person name="Hacquard S."/>
        </authorList>
    </citation>
    <scope>NUCLEOTIDE SEQUENCE [LARGE SCALE GENOMIC DNA]</scope>
    <source>
        <strain evidence="2 3">MPI-CAGE-CH-0241</strain>
    </source>
</reference>
<evidence type="ECO:0000313" key="2">
    <source>
        <dbReference type="EMBL" id="KAH6893139.1"/>
    </source>
</evidence>
<protein>
    <submittedName>
        <fullName evidence="2">Uncharacterized protein</fullName>
    </submittedName>
</protein>
<dbReference type="OrthoDB" id="5089500at2759"/>
<organism evidence="2 3">
    <name type="scientific">Thelonectria olida</name>
    <dbReference type="NCBI Taxonomy" id="1576542"/>
    <lineage>
        <taxon>Eukaryota</taxon>
        <taxon>Fungi</taxon>
        <taxon>Dikarya</taxon>
        <taxon>Ascomycota</taxon>
        <taxon>Pezizomycotina</taxon>
        <taxon>Sordariomycetes</taxon>
        <taxon>Hypocreomycetidae</taxon>
        <taxon>Hypocreales</taxon>
        <taxon>Nectriaceae</taxon>
        <taxon>Thelonectria</taxon>
    </lineage>
</organism>
<dbReference type="EMBL" id="JAGPYM010000006">
    <property type="protein sequence ID" value="KAH6893139.1"/>
    <property type="molecule type" value="Genomic_DNA"/>
</dbReference>
<name>A0A9P8W9R4_9HYPO</name>
<dbReference type="AlphaFoldDB" id="A0A9P8W9R4"/>
<accession>A0A9P8W9R4</accession>
<comment type="caution">
    <text evidence="2">The sequence shown here is derived from an EMBL/GenBank/DDBJ whole genome shotgun (WGS) entry which is preliminary data.</text>
</comment>
<keyword evidence="3" id="KW-1185">Reference proteome</keyword>
<sequence>MSPTEPSHPASDAIKGPSRADSKYVAKIFAAKAKVRHRNCPVAKLKWKPSGSPFGETNFDTKPDQTRGVVLRRLFHAPKTSPFKRLGYSTKRASLLSPQDGVPMFGTPLQPGEIQYDVDADADWTSQWGWAMTLKAHSHSELPFASHWSLEMMLFCDELPRHTNDGDRLWKHGRPTVRKDDTCFKMDRNHDRNWNWRRVLEIYPSKRTKVPWVAQIRIRQKSSQRLADHEIEKLVSAENITSVQIDQRTDPDKYKKVVSYQRPAFYGNDLEGMNLEVWHEDHFEKFAKFIRPLLPCGSLSRVLGDGMGAFEREG</sequence>
<proteinExistence type="predicted"/>
<feature type="region of interest" description="Disordered" evidence="1">
    <location>
        <begin position="1"/>
        <end position="20"/>
    </location>
</feature>
<dbReference type="Proteomes" id="UP000777438">
    <property type="component" value="Unassembled WGS sequence"/>
</dbReference>
<evidence type="ECO:0000313" key="3">
    <source>
        <dbReference type="Proteomes" id="UP000777438"/>
    </source>
</evidence>
<evidence type="ECO:0000256" key="1">
    <source>
        <dbReference type="SAM" id="MobiDB-lite"/>
    </source>
</evidence>